<dbReference type="GO" id="GO:0009507">
    <property type="term" value="C:chloroplast"/>
    <property type="evidence" value="ECO:0007669"/>
    <property type="project" value="TreeGrafter"/>
</dbReference>
<dbReference type="Gene3D" id="1.25.40.10">
    <property type="entry name" value="Tetratricopeptide repeat domain"/>
    <property type="match status" value="1"/>
</dbReference>
<dbReference type="PROSITE" id="PS51375">
    <property type="entry name" value="PPR"/>
    <property type="match status" value="2"/>
</dbReference>
<evidence type="ECO:0000313" key="5">
    <source>
        <dbReference type="EMBL" id="KAK4376157.1"/>
    </source>
</evidence>
<dbReference type="InterPro" id="IPR002885">
    <property type="entry name" value="PPR_rpt"/>
</dbReference>
<feature type="region of interest" description="Disordered" evidence="4">
    <location>
        <begin position="171"/>
        <end position="195"/>
    </location>
</feature>
<evidence type="ECO:0000256" key="3">
    <source>
        <dbReference type="PROSITE-ProRule" id="PRU00708"/>
    </source>
</evidence>
<accession>A0AAE1SVX6</accession>
<dbReference type="PANTHER" id="PTHR47936:SF5">
    <property type="entry name" value="PENTACOTRIPEPTIDE-REPEAT REGION OF PRORP DOMAIN-CONTAINING PROTEIN"/>
    <property type="match status" value="1"/>
</dbReference>
<keyword evidence="2" id="KW-0677">Repeat</keyword>
<dbReference type="InterPro" id="IPR011990">
    <property type="entry name" value="TPR-like_helical_dom_sf"/>
</dbReference>
<organism evidence="5 6">
    <name type="scientific">Anisodus tanguticus</name>
    <dbReference type="NCBI Taxonomy" id="243964"/>
    <lineage>
        <taxon>Eukaryota</taxon>
        <taxon>Viridiplantae</taxon>
        <taxon>Streptophyta</taxon>
        <taxon>Embryophyta</taxon>
        <taxon>Tracheophyta</taxon>
        <taxon>Spermatophyta</taxon>
        <taxon>Magnoliopsida</taxon>
        <taxon>eudicotyledons</taxon>
        <taxon>Gunneridae</taxon>
        <taxon>Pentapetalae</taxon>
        <taxon>asterids</taxon>
        <taxon>lamiids</taxon>
        <taxon>Solanales</taxon>
        <taxon>Solanaceae</taxon>
        <taxon>Solanoideae</taxon>
        <taxon>Hyoscyameae</taxon>
        <taxon>Anisodus</taxon>
    </lineage>
</organism>
<dbReference type="GO" id="GO:0010019">
    <property type="term" value="P:chloroplast-nucleus signaling pathway"/>
    <property type="evidence" value="ECO:0007669"/>
    <property type="project" value="TreeGrafter"/>
</dbReference>
<evidence type="ECO:0000256" key="4">
    <source>
        <dbReference type="SAM" id="MobiDB-lite"/>
    </source>
</evidence>
<name>A0AAE1SVX6_9SOLA</name>
<feature type="repeat" description="PPR" evidence="3">
    <location>
        <begin position="44"/>
        <end position="78"/>
    </location>
</feature>
<protein>
    <recommendedName>
        <fullName evidence="7">Pentatricopeptide repeat-containing protein</fullName>
    </recommendedName>
</protein>
<comment type="similarity">
    <text evidence="1">Belongs to the PPR family. P subfamily.</text>
</comment>
<dbReference type="Proteomes" id="UP001291623">
    <property type="component" value="Unassembled WGS sequence"/>
</dbReference>
<dbReference type="EMBL" id="JAVYJV010000003">
    <property type="protein sequence ID" value="KAK4376157.1"/>
    <property type="molecule type" value="Genomic_DNA"/>
</dbReference>
<reference evidence="5" key="1">
    <citation type="submission" date="2023-12" db="EMBL/GenBank/DDBJ databases">
        <title>Genome assembly of Anisodus tanguticus.</title>
        <authorList>
            <person name="Wang Y.-J."/>
        </authorList>
    </citation>
    <scope>NUCLEOTIDE SEQUENCE</scope>
    <source>
        <strain evidence="5">KB-2021</strain>
        <tissue evidence="5">Leaf</tissue>
    </source>
</reference>
<keyword evidence="6" id="KW-1185">Reference proteome</keyword>
<evidence type="ECO:0000313" key="6">
    <source>
        <dbReference type="Proteomes" id="UP001291623"/>
    </source>
</evidence>
<dbReference type="Pfam" id="PF01535">
    <property type="entry name" value="PPR"/>
    <property type="match status" value="1"/>
</dbReference>
<sequence length="195" mass="22288">METKNILPDLHSYNTRLRGSLKVHEVSKAIEFFEEIVKKCFKPDKFTYNTMIKLYVDEGNLEEAKMWFQKMVRSGCLPDGATFHMLIPLACDTENLDFALHLCKEAMDPQVLIYRDVMQRVVDGLVEQSKIENAKELVQLAKSCKRFLRGPNLSNPESCKAPRGPRVAESLPKEICKHSTTNNSQPIEIASDKQQ</sequence>
<dbReference type="AlphaFoldDB" id="A0AAE1SVX6"/>
<dbReference type="NCBIfam" id="TIGR00756">
    <property type="entry name" value="PPR"/>
    <property type="match status" value="2"/>
</dbReference>
<dbReference type="Pfam" id="PF13041">
    <property type="entry name" value="PPR_2"/>
    <property type="match status" value="1"/>
</dbReference>
<gene>
    <name evidence="5" type="ORF">RND71_006834</name>
</gene>
<comment type="caution">
    <text evidence="5">The sequence shown here is derived from an EMBL/GenBank/DDBJ whole genome shotgun (WGS) entry which is preliminary data.</text>
</comment>
<evidence type="ECO:0008006" key="7">
    <source>
        <dbReference type="Google" id="ProtNLM"/>
    </source>
</evidence>
<proteinExistence type="inferred from homology"/>
<feature type="compositionally biased region" description="Polar residues" evidence="4">
    <location>
        <begin position="178"/>
        <end position="189"/>
    </location>
</feature>
<evidence type="ECO:0000256" key="1">
    <source>
        <dbReference type="ARBA" id="ARBA00007626"/>
    </source>
</evidence>
<feature type="repeat" description="PPR" evidence="3">
    <location>
        <begin position="9"/>
        <end position="43"/>
    </location>
</feature>
<dbReference type="PANTHER" id="PTHR47936">
    <property type="entry name" value="PPR_LONG DOMAIN-CONTAINING PROTEIN"/>
    <property type="match status" value="1"/>
</dbReference>
<evidence type="ECO:0000256" key="2">
    <source>
        <dbReference type="ARBA" id="ARBA00022737"/>
    </source>
</evidence>
<dbReference type="GO" id="GO:0031930">
    <property type="term" value="P:mitochondria-nucleus signaling pathway"/>
    <property type="evidence" value="ECO:0007669"/>
    <property type="project" value="TreeGrafter"/>
</dbReference>